<dbReference type="InterPro" id="IPR013249">
    <property type="entry name" value="RNA_pol_sigma70_r4_t2"/>
</dbReference>
<keyword evidence="9" id="KW-1185">Reference proteome</keyword>
<comment type="similarity">
    <text evidence="1">Belongs to the sigma-70 factor family. ECF subfamily.</text>
</comment>
<proteinExistence type="inferred from homology"/>
<dbReference type="NCBIfam" id="TIGR02937">
    <property type="entry name" value="sigma70-ECF"/>
    <property type="match status" value="1"/>
</dbReference>
<gene>
    <name evidence="8" type="ORF">CXZ10_05470</name>
</gene>
<evidence type="ECO:0000313" key="8">
    <source>
        <dbReference type="EMBL" id="PKR90803.1"/>
    </source>
</evidence>
<dbReference type="EMBL" id="PJNW01000002">
    <property type="protein sequence ID" value="PKR90803.1"/>
    <property type="molecule type" value="Genomic_DNA"/>
</dbReference>
<dbReference type="RefSeq" id="WP_101288066.1">
    <property type="nucleotide sequence ID" value="NZ_FOUQ01000001.1"/>
</dbReference>
<dbReference type="PANTHER" id="PTHR43133:SF8">
    <property type="entry name" value="RNA POLYMERASE SIGMA FACTOR HI_1459-RELATED"/>
    <property type="match status" value="1"/>
</dbReference>
<feature type="domain" description="RNA polymerase sigma-70 region 2" evidence="6">
    <location>
        <begin position="23"/>
        <end position="88"/>
    </location>
</feature>
<dbReference type="Pfam" id="PF08281">
    <property type="entry name" value="Sigma70_r4_2"/>
    <property type="match status" value="1"/>
</dbReference>
<keyword evidence="3" id="KW-0731">Sigma factor</keyword>
<dbReference type="InterPro" id="IPR013325">
    <property type="entry name" value="RNA_pol_sigma_r2"/>
</dbReference>
<evidence type="ECO:0000256" key="4">
    <source>
        <dbReference type="ARBA" id="ARBA00023125"/>
    </source>
</evidence>
<dbReference type="OrthoDB" id="9803470at2"/>
<dbReference type="PANTHER" id="PTHR43133">
    <property type="entry name" value="RNA POLYMERASE ECF-TYPE SIGMA FACTO"/>
    <property type="match status" value="1"/>
</dbReference>
<comment type="caution">
    <text evidence="8">The sequence shown here is derived from an EMBL/GenBank/DDBJ whole genome shotgun (WGS) entry which is preliminary data.</text>
</comment>
<dbReference type="CDD" id="cd06171">
    <property type="entry name" value="Sigma70_r4"/>
    <property type="match status" value="1"/>
</dbReference>
<dbReference type="SUPFAM" id="SSF88946">
    <property type="entry name" value="Sigma2 domain of RNA polymerase sigma factors"/>
    <property type="match status" value="1"/>
</dbReference>
<dbReference type="AlphaFoldDB" id="A0A1I4QAZ1"/>
<accession>A0A1I4QAZ1</accession>
<dbReference type="GO" id="GO:0003677">
    <property type="term" value="F:DNA binding"/>
    <property type="evidence" value="ECO:0007669"/>
    <property type="project" value="UniProtKB-KW"/>
</dbReference>
<keyword evidence="4" id="KW-0238">DNA-binding</keyword>
<dbReference type="InterPro" id="IPR036388">
    <property type="entry name" value="WH-like_DNA-bd_sf"/>
</dbReference>
<evidence type="ECO:0000256" key="1">
    <source>
        <dbReference type="ARBA" id="ARBA00010641"/>
    </source>
</evidence>
<dbReference type="InterPro" id="IPR007627">
    <property type="entry name" value="RNA_pol_sigma70_r2"/>
</dbReference>
<protein>
    <submittedName>
        <fullName evidence="8">RNA polymerase subunit sigma</fullName>
    </submittedName>
</protein>
<dbReference type="SUPFAM" id="SSF88659">
    <property type="entry name" value="Sigma3 and sigma4 domains of RNA polymerase sigma factors"/>
    <property type="match status" value="1"/>
</dbReference>
<dbReference type="InterPro" id="IPR013324">
    <property type="entry name" value="RNA_pol_sigma_r3/r4-like"/>
</dbReference>
<evidence type="ECO:0000313" key="9">
    <source>
        <dbReference type="Proteomes" id="UP000233491"/>
    </source>
</evidence>
<evidence type="ECO:0000256" key="2">
    <source>
        <dbReference type="ARBA" id="ARBA00023015"/>
    </source>
</evidence>
<dbReference type="InterPro" id="IPR014284">
    <property type="entry name" value="RNA_pol_sigma-70_dom"/>
</dbReference>
<dbReference type="GO" id="GO:0006352">
    <property type="term" value="P:DNA-templated transcription initiation"/>
    <property type="evidence" value="ECO:0007669"/>
    <property type="project" value="InterPro"/>
</dbReference>
<dbReference type="Pfam" id="PF04542">
    <property type="entry name" value="Sigma70_r2"/>
    <property type="match status" value="1"/>
</dbReference>
<dbReference type="Proteomes" id="UP000233491">
    <property type="component" value="Unassembled WGS sequence"/>
</dbReference>
<dbReference type="GO" id="GO:0016987">
    <property type="term" value="F:sigma factor activity"/>
    <property type="evidence" value="ECO:0007669"/>
    <property type="project" value="UniProtKB-KW"/>
</dbReference>
<keyword evidence="2" id="KW-0805">Transcription regulation</keyword>
<feature type="domain" description="RNA polymerase sigma factor 70 region 4 type 2" evidence="7">
    <location>
        <begin position="120"/>
        <end position="170"/>
    </location>
</feature>
<name>A0A1I4QAZ1_9HYPH</name>
<dbReference type="Gene3D" id="1.10.1740.10">
    <property type="match status" value="1"/>
</dbReference>
<evidence type="ECO:0000259" key="6">
    <source>
        <dbReference type="Pfam" id="PF04542"/>
    </source>
</evidence>
<evidence type="ECO:0000259" key="7">
    <source>
        <dbReference type="Pfam" id="PF08281"/>
    </source>
</evidence>
<keyword evidence="5" id="KW-0804">Transcription</keyword>
<dbReference type="InterPro" id="IPR039425">
    <property type="entry name" value="RNA_pol_sigma-70-like"/>
</dbReference>
<dbReference type="Gene3D" id="1.10.10.10">
    <property type="entry name" value="Winged helix-like DNA-binding domain superfamily/Winged helix DNA-binding domain"/>
    <property type="match status" value="1"/>
</dbReference>
<reference evidence="8 9" key="1">
    <citation type="submission" date="2017-12" db="EMBL/GenBank/DDBJ databases">
        <title>Anaerobic carbon monoxide metabolism by Pleomorphomonas carboxyditropha sp. nov., a new mesophilic hydrogenogenic carboxidotroph.</title>
        <authorList>
            <person name="Esquivel-Elizondo S."/>
            <person name="Krajmalnik-Brown R."/>
        </authorList>
    </citation>
    <scope>NUCLEOTIDE SEQUENCE [LARGE SCALE GENOMIC DNA]</scope>
    <source>
        <strain evidence="8 9">R5-392</strain>
    </source>
</reference>
<sequence>MEQSDEGLMRAVAAGDERAFRRLVDRHGPKLRSIAGQFLDAGEADDAVQEALIGLWRHASRFDPTKATLSTWLYRIVVNRCIDIRRRRLRWPWSPLDEAEGVASADIAADRTLSGVETLRNVQAVIAALPPRQRMALMLATVGDRSAEEIAALLNISRAAAEQLIARARRSVRAVMREPADGSDRV</sequence>
<organism evidence="8 9">
    <name type="scientific">Pleomorphomonas diazotrophica</name>
    <dbReference type="NCBI Taxonomy" id="1166257"/>
    <lineage>
        <taxon>Bacteria</taxon>
        <taxon>Pseudomonadati</taxon>
        <taxon>Pseudomonadota</taxon>
        <taxon>Alphaproteobacteria</taxon>
        <taxon>Hyphomicrobiales</taxon>
        <taxon>Pleomorphomonadaceae</taxon>
        <taxon>Pleomorphomonas</taxon>
    </lineage>
</organism>
<evidence type="ECO:0000256" key="3">
    <source>
        <dbReference type="ARBA" id="ARBA00023082"/>
    </source>
</evidence>
<evidence type="ECO:0000256" key="5">
    <source>
        <dbReference type="ARBA" id="ARBA00023163"/>
    </source>
</evidence>